<proteinExistence type="predicted"/>
<evidence type="ECO:0000256" key="1">
    <source>
        <dbReference type="SAM" id="Coils"/>
    </source>
</evidence>
<keyword evidence="1" id="KW-0175">Coiled coil</keyword>
<evidence type="ECO:0000313" key="3">
    <source>
        <dbReference type="Proteomes" id="UP000626092"/>
    </source>
</evidence>
<keyword evidence="3" id="KW-1185">Reference proteome</keyword>
<dbReference type="AlphaFoldDB" id="A0A834FYN9"/>
<feature type="coiled-coil region" evidence="1">
    <location>
        <begin position="131"/>
        <end position="214"/>
    </location>
</feature>
<dbReference type="EMBL" id="WJXA01000013">
    <property type="protein sequence ID" value="KAF7119421.1"/>
    <property type="molecule type" value="Genomic_DNA"/>
</dbReference>
<dbReference type="Proteomes" id="UP000626092">
    <property type="component" value="Unassembled WGS sequence"/>
</dbReference>
<comment type="caution">
    <text evidence="2">The sequence shown here is derived from an EMBL/GenBank/DDBJ whole genome shotgun (WGS) entry which is preliminary data.</text>
</comment>
<protein>
    <submittedName>
        <fullName evidence="2">Uncharacterized protein</fullName>
    </submittedName>
</protein>
<name>A0A834FYN9_RHOSS</name>
<gene>
    <name evidence="2" type="ORF">RHSIM_Rhsim13G0123000</name>
</gene>
<dbReference type="OrthoDB" id="1933275at2759"/>
<accession>A0A834FYN9</accession>
<sequence>MDLTEKNLKAELDNAIAALDDWQSGKSGGLLVDSTVKAQEDTEASESDLLGNLENKEKNWFNGSDRSGLGEKIGASPRECTEAAFSWSIVFKLLDPAPIQHLASLIVSFPVMLVVMEADVVVKHQVMNPCCAVLKEKYSKLEEKRNALRQAVKMQNEAIDKLQNENLSLIKENEEGRVQADIERQESAKESDMRISLENEVRALKSEILSLQQKGSSESQDLDGEVMLLRT</sequence>
<dbReference type="PANTHER" id="PTHR35480">
    <property type="entry name" value="MATERNAL EFFECT EMBRYO ARREST 22"/>
    <property type="match status" value="1"/>
</dbReference>
<organism evidence="2 3">
    <name type="scientific">Rhododendron simsii</name>
    <name type="common">Sims's rhododendron</name>
    <dbReference type="NCBI Taxonomy" id="118357"/>
    <lineage>
        <taxon>Eukaryota</taxon>
        <taxon>Viridiplantae</taxon>
        <taxon>Streptophyta</taxon>
        <taxon>Embryophyta</taxon>
        <taxon>Tracheophyta</taxon>
        <taxon>Spermatophyta</taxon>
        <taxon>Magnoliopsida</taxon>
        <taxon>eudicotyledons</taxon>
        <taxon>Gunneridae</taxon>
        <taxon>Pentapetalae</taxon>
        <taxon>asterids</taxon>
        <taxon>Ericales</taxon>
        <taxon>Ericaceae</taxon>
        <taxon>Ericoideae</taxon>
        <taxon>Rhodoreae</taxon>
        <taxon>Rhododendron</taxon>
    </lineage>
</organism>
<dbReference type="PANTHER" id="PTHR35480:SF1">
    <property type="entry name" value="MATERNAL EFFECT EMBRYO ARREST 22"/>
    <property type="match status" value="1"/>
</dbReference>
<reference evidence="2" key="1">
    <citation type="submission" date="2019-11" db="EMBL/GenBank/DDBJ databases">
        <authorList>
            <person name="Liu Y."/>
            <person name="Hou J."/>
            <person name="Li T.-Q."/>
            <person name="Guan C.-H."/>
            <person name="Wu X."/>
            <person name="Wu H.-Z."/>
            <person name="Ling F."/>
            <person name="Zhang R."/>
            <person name="Shi X.-G."/>
            <person name="Ren J.-P."/>
            <person name="Chen E.-F."/>
            <person name="Sun J.-M."/>
        </authorList>
    </citation>
    <scope>NUCLEOTIDE SEQUENCE</scope>
    <source>
        <strain evidence="2">Adult_tree_wgs_1</strain>
        <tissue evidence="2">Leaves</tissue>
    </source>
</reference>
<evidence type="ECO:0000313" key="2">
    <source>
        <dbReference type="EMBL" id="KAF7119421.1"/>
    </source>
</evidence>